<evidence type="ECO:0000256" key="1">
    <source>
        <dbReference type="SAM" id="MobiDB-lite"/>
    </source>
</evidence>
<dbReference type="EMBL" id="JAUHHV010000007">
    <property type="protein sequence ID" value="KAK1419575.1"/>
    <property type="molecule type" value="Genomic_DNA"/>
</dbReference>
<evidence type="ECO:0000313" key="2">
    <source>
        <dbReference type="EMBL" id="KAK1419575.1"/>
    </source>
</evidence>
<accession>A0AAD8KHA0</accession>
<sequence>MAVKPSSAFNGHPYGFSFIPLNEMLQNRVADVLIVDVICKVVDCGDLELWQNGGRDVKRMSFDLEDVEFVVWSMSFEMDSNTRKVNSSTTETKKRKEYKDRSEVWAHYTKFVENGEPRAKYRSFVSVKVLFKMSYVSHSGPLISNEDRQLDSDSPAEFQSSADTPTVDSNPNVDLLTKKPMKLIKLCMMQLLV</sequence>
<dbReference type="Proteomes" id="UP001229421">
    <property type="component" value="Unassembled WGS sequence"/>
</dbReference>
<proteinExistence type="predicted"/>
<dbReference type="AlphaFoldDB" id="A0AAD8KHA0"/>
<feature type="compositionally biased region" description="Polar residues" evidence="1">
    <location>
        <begin position="157"/>
        <end position="172"/>
    </location>
</feature>
<gene>
    <name evidence="2" type="ORF">QVD17_28772</name>
</gene>
<reference evidence="2" key="1">
    <citation type="journal article" date="2023" name="bioRxiv">
        <title>Improved chromosome-level genome assembly for marigold (Tagetes erecta).</title>
        <authorList>
            <person name="Jiang F."/>
            <person name="Yuan L."/>
            <person name="Wang S."/>
            <person name="Wang H."/>
            <person name="Xu D."/>
            <person name="Wang A."/>
            <person name="Fan W."/>
        </authorList>
    </citation>
    <scope>NUCLEOTIDE SEQUENCE</scope>
    <source>
        <strain evidence="2">WSJ</strain>
        <tissue evidence="2">Leaf</tissue>
    </source>
</reference>
<feature type="region of interest" description="Disordered" evidence="1">
    <location>
        <begin position="144"/>
        <end position="173"/>
    </location>
</feature>
<organism evidence="2 3">
    <name type="scientific">Tagetes erecta</name>
    <name type="common">African marigold</name>
    <dbReference type="NCBI Taxonomy" id="13708"/>
    <lineage>
        <taxon>Eukaryota</taxon>
        <taxon>Viridiplantae</taxon>
        <taxon>Streptophyta</taxon>
        <taxon>Embryophyta</taxon>
        <taxon>Tracheophyta</taxon>
        <taxon>Spermatophyta</taxon>
        <taxon>Magnoliopsida</taxon>
        <taxon>eudicotyledons</taxon>
        <taxon>Gunneridae</taxon>
        <taxon>Pentapetalae</taxon>
        <taxon>asterids</taxon>
        <taxon>campanulids</taxon>
        <taxon>Asterales</taxon>
        <taxon>Asteraceae</taxon>
        <taxon>Asteroideae</taxon>
        <taxon>Heliantheae alliance</taxon>
        <taxon>Tageteae</taxon>
        <taxon>Tagetes</taxon>
    </lineage>
</organism>
<comment type="caution">
    <text evidence="2">The sequence shown here is derived from an EMBL/GenBank/DDBJ whole genome shotgun (WGS) entry which is preliminary data.</text>
</comment>
<protein>
    <submittedName>
        <fullName evidence="2">Uncharacterized protein</fullName>
    </submittedName>
</protein>
<keyword evidence="3" id="KW-1185">Reference proteome</keyword>
<evidence type="ECO:0000313" key="3">
    <source>
        <dbReference type="Proteomes" id="UP001229421"/>
    </source>
</evidence>
<name>A0AAD8KHA0_TARER</name>